<organism evidence="1 2">
    <name type="scientific">Senna tora</name>
    <dbReference type="NCBI Taxonomy" id="362788"/>
    <lineage>
        <taxon>Eukaryota</taxon>
        <taxon>Viridiplantae</taxon>
        <taxon>Streptophyta</taxon>
        <taxon>Embryophyta</taxon>
        <taxon>Tracheophyta</taxon>
        <taxon>Spermatophyta</taxon>
        <taxon>Magnoliopsida</taxon>
        <taxon>eudicotyledons</taxon>
        <taxon>Gunneridae</taxon>
        <taxon>Pentapetalae</taxon>
        <taxon>rosids</taxon>
        <taxon>fabids</taxon>
        <taxon>Fabales</taxon>
        <taxon>Fabaceae</taxon>
        <taxon>Caesalpinioideae</taxon>
        <taxon>Cassia clade</taxon>
        <taxon>Senna</taxon>
    </lineage>
</organism>
<dbReference type="EMBL" id="JAAIUW010000003">
    <property type="protein sequence ID" value="KAF7838222.1"/>
    <property type="molecule type" value="Genomic_DNA"/>
</dbReference>
<protein>
    <submittedName>
        <fullName evidence="1">Uncharacterized protein</fullName>
    </submittedName>
</protein>
<proteinExistence type="predicted"/>
<accession>A0A834X4H6</accession>
<dbReference type="Proteomes" id="UP000634136">
    <property type="component" value="Unassembled WGS sequence"/>
</dbReference>
<dbReference type="AlphaFoldDB" id="A0A834X4H6"/>
<keyword evidence="2" id="KW-1185">Reference proteome</keyword>
<gene>
    <name evidence="1" type="ORF">G2W53_006704</name>
</gene>
<reference evidence="1" key="1">
    <citation type="submission" date="2020-09" db="EMBL/GenBank/DDBJ databases">
        <title>Genome-Enabled Discovery of Anthraquinone Biosynthesis in Senna tora.</title>
        <authorList>
            <person name="Kang S.-H."/>
            <person name="Pandey R.P."/>
            <person name="Lee C.-M."/>
            <person name="Sim J.-S."/>
            <person name="Jeong J.-T."/>
            <person name="Choi B.-S."/>
            <person name="Jung M."/>
            <person name="Ginzburg D."/>
            <person name="Zhao K."/>
            <person name="Won S.Y."/>
            <person name="Oh T.-J."/>
            <person name="Yu Y."/>
            <person name="Kim N.-H."/>
            <person name="Lee O.R."/>
            <person name="Lee T.-H."/>
            <person name="Bashyal P."/>
            <person name="Kim T.-S."/>
            <person name="Lee W.-H."/>
            <person name="Kawkins C."/>
            <person name="Kim C.-K."/>
            <person name="Kim J.S."/>
            <person name="Ahn B.O."/>
            <person name="Rhee S.Y."/>
            <person name="Sohng J.K."/>
        </authorList>
    </citation>
    <scope>NUCLEOTIDE SEQUENCE</scope>
    <source>
        <tissue evidence="1">Leaf</tissue>
    </source>
</reference>
<evidence type="ECO:0000313" key="2">
    <source>
        <dbReference type="Proteomes" id="UP000634136"/>
    </source>
</evidence>
<comment type="caution">
    <text evidence="1">The sequence shown here is derived from an EMBL/GenBank/DDBJ whole genome shotgun (WGS) entry which is preliminary data.</text>
</comment>
<evidence type="ECO:0000313" key="1">
    <source>
        <dbReference type="EMBL" id="KAF7838222.1"/>
    </source>
</evidence>
<name>A0A834X4H6_9FABA</name>
<sequence length="19" mass="2263">MPRNPRLERERALVVEPEA</sequence>